<dbReference type="Pfam" id="PF13302">
    <property type="entry name" value="Acetyltransf_3"/>
    <property type="match status" value="1"/>
</dbReference>
<sequence length="190" mass="21070">MPPALPFPPEGIVTARVVLRTASPADSETLLAYYAANSAHLKPWEPARPPHFYERQSIEARLALMTEQMAAGNALHVLLFERSEGELIGDCNFTNIVRGPFQACHLGYALGARFEGRGLMHEALSAAIAFMFETVGLHRVMANYRPENQRSARLLEKLGFEREGLARAYLKIDGAWADHVLTSLINPADR</sequence>
<dbReference type="GO" id="GO:0005840">
    <property type="term" value="C:ribosome"/>
    <property type="evidence" value="ECO:0007669"/>
    <property type="project" value="UniProtKB-KW"/>
</dbReference>
<dbReference type="PROSITE" id="PS51186">
    <property type="entry name" value="GNAT"/>
    <property type="match status" value="1"/>
</dbReference>
<dbReference type="PANTHER" id="PTHR43792">
    <property type="entry name" value="GNAT FAMILY, PUTATIVE (AFU_ORTHOLOGUE AFUA_3G00765)-RELATED-RELATED"/>
    <property type="match status" value="1"/>
</dbReference>
<dbReference type="KEGG" id="tvl:FAZ95_33220"/>
<dbReference type="AlphaFoldDB" id="A0A4P8IX47"/>
<evidence type="ECO:0000256" key="2">
    <source>
        <dbReference type="ARBA" id="ARBA00023315"/>
    </source>
</evidence>
<dbReference type="PANTHER" id="PTHR43792:SF8">
    <property type="entry name" value="[RIBOSOMAL PROTEIN US5]-ALANINE N-ACETYLTRANSFERASE"/>
    <property type="match status" value="1"/>
</dbReference>
<dbReference type="GO" id="GO:0005737">
    <property type="term" value="C:cytoplasm"/>
    <property type="evidence" value="ECO:0007669"/>
    <property type="project" value="TreeGrafter"/>
</dbReference>
<dbReference type="Proteomes" id="UP000298656">
    <property type="component" value="Chromosome 2"/>
</dbReference>
<evidence type="ECO:0000259" key="7">
    <source>
        <dbReference type="PROSITE" id="PS51186"/>
    </source>
</evidence>
<feature type="domain" description="N-acetyltransferase" evidence="7">
    <location>
        <begin position="17"/>
        <end position="187"/>
    </location>
</feature>
<dbReference type="InterPro" id="IPR051531">
    <property type="entry name" value="N-acetyltransferase"/>
</dbReference>
<dbReference type="InterPro" id="IPR016181">
    <property type="entry name" value="Acyl_CoA_acyltransferase"/>
</dbReference>
<comment type="catalytic activity">
    <reaction evidence="5">
        <text>N-terminal L-alanyl-[ribosomal protein uS5] + acetyl-CoA = N-terminal N(alpha)-acetyl-L-alanyl-[ribosomal protein uS5] + CoA + H(+)</text>
        <dbReference type="Rhea" id="RHEA:43752"/>
        <dbReference type="Rhea" id="RHEA-COMP:10672"/>
        <dbReference type="Rhea" id="RHEA-COMP:10673"/>
        <dbReference type="ChEBI" id="CHEBI:15378"/>
        <dbReference type="ChEBI" id="CHEBI:57287"/>
        <dbReference type="ChEBI" id="CHEBI:57288"/>
        <dbReference type="ChEBI" id="CHEBI:64718"/>
        <dbReference type="ChEBI" id="CHEBI:83683"/>
        <dbReference type="EC" id="2.3.1.267"/>
    </reaction>
</comment>
<protein>
    <recommendedName>
        <fullName evidence="6">[Ribosomal protein uS5]-alanine N-acetyltransferase</fullName>
        <ecNumber evidence="4">2.3.1.267</ecNumber>
    </recommendedName>
</protein>
<dbReference type="SUPFAM" id="SSF55729">
    <property type="entry name" value="Acyl-CoA N-acyltransferases (Nat)"/>
    <property type="match status" value="1"/>
</dbReference>
<evidence type="ECO:0000256" key="3">
    <source>
        <dbReference type="ARBA" id="ARBA00038502"/>
    </source>
</evidence>
<accession>A0A4P8IX47</accession>
<dbReference type="GO" id="GO:0008999">
    <property type="term" value="F:protein-N-terminal-alanine acetyltransferase activity"/>
    <property type="evidence" value="ECO:0007669"/>
    <property type="project" value="UniProtKB-EC"/>
</dbReference>
<reference evidence="8 9" key="1">
    <citation type="submission" date="2019-05" db="EMBL/GenBank/DDBJ databases">
        <title>Burkholderia sp. DHOD12, isolated from subtropical forest soil.</title>
        <authorList>
            <person name="Gao Z.-H."/>
            <person name="Qiu L.-H."/>
        </authorList>
    </citation>
    <scope>NUCLEOTIDE SEQUENCE [LARGE SCALE GENOMIC DNA]</scope>
    <source>
        <strain evidence="8 9">DHOD12</strain>
    </source>
</reference>
<evidence type="ECO:0000256" key="1">
    <source>
        <dbReference type="ARBA" id="ARBA00022679"/>
    </source>
</evidence>
<gene>
    <name evidence="8" type="primary">rimJ</name>
    <name evidence="8" type="ORF">FAZ95_33220</name>
</gene>
<evidence type="ECO:0000256" key="5">
    <source>
        <dbReference type="ARBA" id="ARBA00048922"/>
    </source>
</evidence>
<name>A0A4P8IX47_9BURK</name>
<keyword evidence="8" id="KW-0689">Ribosomal protein</keyword>
<dbReference type="FunFam" id="3.40.630.30:FF:000005">
    <property type="entry name" value="Ribosomal protein alanine acetyltransferase"/>
    <property type="match status" value="1"/>
</dbReference>
<evidence type="ECO:0000256" key="6">
    <source>
        <dbReference type="ARBA" id="ARBA00074015"/>
    </source>
</evidence>
<dbReference type="NCBIfam" id="NF008072">
    <property type="entry name" value="PRK10809.1"/>
    <property type="match status" value="1"/>
</dbReference>
<dbReference type="Gene3D" id="3.40.630.30">
    <property type="match status" value="1"/>
</dbReference>
<dbReference type="EC" id="2.3.1.267" evidence="4"/>
<keyword evidence="1 8" id="KW-0808">Transferase</keyword>
<organism evidence="8 9">
    <name type="scientific">Trinickia violacea</name>
    <dbReference type="NCBI Taxonomy" id="2571746"/>
    <lineage>
        <taxon>Bacteria</taxon>
        <taxon>Pseudomonadati</taxon>
        <taxon>Pseudomonadota</taxon>
        <taxon>Betaproteobacteria</taxon>
        <taxon>Burkholderiales</taxon>
        <taxon>Burkholderiaceae</taxon>
        <taxon>Trinickia</taxon>
    </lineage>
</organism>
<keyword evidence="8" id="KW-0687">Ribonucleoprotein</keyword>
<comment type="similarity">
    <text evidence="3">Belongs to the acetyltransferase family. RimJ subfamily.</text>
</comment>
<keyword evidence="2" id="KW-0012">Acyltransferase</keyword>
<dbReference type="OrthoDB" id="9801669at2"/>
<keyword evidence="9" id="KW-1185">Reference proteome</keyword>
<proteinExistence type="inferred from homology"/>
<dbReference type="EMBL" id="CP040078">
    <property type="protein sequence ID" value="QCP53862.1"/>
    <property type="molecule type" value="Genomic_DNA"/>
</dbReference>
<dbReference type="RefSeq" id="WP_137336631.1">
    <property type="nucleotide sequence ID" value="NZ_CP040078.1"/>
</dbReference>
<evidence type="ECO:0000313" key="9">
    <source>
        <dbReference type="Proteomes" id="UP000298656"/>
    </source>
</evidence>
<evidence type="ECO:0000256" key="4">
    <source>
        <dbReference type="ARBA" id="ARBA00039124"/>
    </source>
</evidence>
<dbReference type="InterPro" id="IPR000182">
    <property type="entry name" value="GNAT_dom"/>
</dbReference>
<evidence type="ECO:0000313" key="8">
    <source>
        <dbReference type="EMBL" id="QCP53862.1"/>
    </source>
</evidence>